<keyword evidence="1" id="KW-0812">Transmembrane</keyword>
<dbReference type="HOGENOM" id="CLU_1816085_0_0_1"/>
<evidence type="ECO:0000313" key="2">
    <source>
        <dbReference type="EMBL" id="CCF57597.1"/>
    </source>
</evidence>
<accession>H2AT97</accession>
<name>H2AT97_KAZAF</name>
<dbReference type="GeneID" id="13885515"/>
<organism evidence="2 3">
    <name type="scientific">Kazachstania africana (strain ATCC 22294 / BCRC 22015 / CBS 2517 / CECT 1963 / NBRC 1671 / NRRL Y-8276)</name>
    <name type="common">Yeast</name>
    <name type="synonym">Kluyveromyces africanus</name>
    <dbReference type="NCBI Taxonomy" id="1071382"/>
    <lineage>
        <taxon>Eukaryota</taxon>
        <taxon>Fungi</taxon>
        <taxon>Dikarya</taxon>
        <taxon>Ascomycota</taxon>
        <taxon>Saccharomycotina</taxon>
        <taxon>Saccharomycetes</taxon>
        <taxon>Saccharomycetales</taxon>
        <taxon>Saccharomycetaceae</taxon>
        <taxon>Kazachstania</taxon>
    </lineage>
</organism>
<evidence type="ECO:0000313" key="3">
    <source>
        <dbReference type="Proteomes" id="UP000005220"/>
    </source>
</evidence>
<sequence length="142" mass="16452">MVMSQLFSIFARILRQICYIGIILLFIPLAILYGIDFFVYILRLITFSTRWLSFRAVNPERNRQKSSLQKYVKKKDKMSKQVNAGIVFVLSNVRTKLSEYFLNSRHLNPNQGESISNKRCSEFPNKTGTKEHISMGKVNVIG</sequence>
<proteinExistence type="predicted"/>
<dbReference type="AlphaFoldDB" id="H2AT97"/>
<evidence type="ECO:0000256" key="1">
    <source>
        <dbReference type="SAM" id="Phobius"/>
    </source>
</evidence>
<gene>
    <name evidence="2" type="primary">KAFR0C06060</name>
    <name evidence="2" type="ORF">KAFR_0C06060</name>
</gene>
<reference evidence="2 3" key="1">
    <citation type="journal article" date="2011" name="Proc. Natl. Acad. Sci. U.S.A.">
        <title>Evolutionary erosion of yeast sex chromosomes by mating-type switching accidents.</title>
        <authorList>
            <person name="Gordon J.L."/>
            <person name="Armisen D."/>
            <person name="Proux-Wera E."/>
            <person name="Oheigeartaigh S.S."/>
            <person name="Byrne K.P."/>
            <person name="Wolfe K.H."/>
        </authorList>
    </citation>
    <scope>NUCLEOTIDE SEQUENCE [LARGE SCALE GENOMIC DNA]</scope>
    <source>
        <strain evidence="3">ATCC 22294 / BCRC 22015 / CBS 2517 / CECT 1963 / NBRC 1671 / NRRL Y-8276</strain>
    </source>
</reference>
<dbReference type="KEGG" id="kaf:KAFR_0C06060"/>
<dbReference type="RefSeq" id="XP_003956732.1">
    <property type="nucleotide sequence ID" value="XM_003956683.1"/>
</dbReference>
<keyword evidence="1" id="KW-0472">Membrane</keyword>
<keyword evidence="1" id="KW-1133">Transmembrane helix</keyword>
<keyword evidence="3" id="KW-1185">Reference proteome</keyword>
<protein>
    <submittedName>
        <fullName evidence="2">Uncharacterized protein</fullName>
    </submittedName>
</protein>
<dbReference type="Proteomes" id="UP000005220">
    <property type="component" value="Chromosome 3"/>
</dbReference>
<dbReference type="EMBL" id="HE650823">
    <property type="protein sequence ID" value="CCF57597.1"/>
    <property type="molecule type" value="Genomic_DNA"/>
</dbReference>
<feature type="transmembrane region" description="Helical" evidence="1">
    <location>
        <begin position="12"/>
        <end position="31"/>
    </location>
</feature>
<dbReference type="InParanoid" id="H2AT97"/>